<evidence type="ECO:0008006" key="3">
    <source>
        <dbReference type="Google" id="ProtNLM"/>
    </source>
</evidence>
<dbReference type="EMBL" id="LBJM01000208">
    <property type="protein sequence ID" value="RXH21186.1"/>
    <property type="molecule type" value="Genomic_DNA"/>
</dbReference>
<reference evidence="1 2" key="1">
    <citation type="submission" date="2015-04" db="EMBL/GenBank/DDBJ databases">
        <title>Comparative genomics of rhizobia nodulating Arachis hypogaea in China.</title>
        <authorList>
            <person name="Li Y."/>
        </authorList>
    </citation>
    <scope>NUCLEOTIDE SEQUENCE [LARGE SCALE GENOMIC DNA]</scope>
    <source>
        <strain evidence="1 2">CCBAU 51787</strain>
    </source>
</reference>
<name>A0A4Q0RT20_9BRAD</name>
<dbReference type="AlphaFoldDB" id="A0A4Q0RT20"/>
<dbReference type="InterPro" id="IPR014942">
    <property type="entry name" value="AbiEii"/>
</dbReference>
<proteinExistence type="predicted"/>
<sequence>MITEKTSSDWAKLFRIARDLIGQVNSQGTVIDHWTFGGGTAMMLQIAHRESHDVDIFLCDPQLLPFLDPQKQDFNFEIRPSEYKGDGNRFLKLAFEAVGEIDFIVAGHKTANPTIEREIEGINVLLETIPEIIAKKIIFRGASIKPRDIFDIAAASVDHSAEVIRELNPYRQNVIETIAQIDRLNPEFVRGAIDSLIIRDGYKGVAATALDCAKEILRAV</sequence>
<dbReference type="RefSeq" id="WP_283811107.1">
    <property type="nucleotide sequence ID" value="NZ_LBJM01000208.1"/>
</dbReference>
<comment type="caution">
    <text evidence="1">The sequence shown here is derived from an EMBL/GenBank/DDBJ whole genome shotgun (WGS) entry which is preliminary data.</text>
</comment>
<dbReference type="Pfam" id="PF08843">
    <property type="entry name" value="AbiEii"/>
    <property type="match status" value="1"/>
</dbReference>
<evidence type="ECO:0000313" key="2">
    <source>
        <dbReference type="Proteomes" id="UP000290565"/>
    </source>
</evidence>
<protein>
    <recommendedName>
        <fullName evidence="3">Nucleotidyl transferase AbiEii/AbiGii toxin family protein</fullName>
    </recommendedName>
</protein>
<dbReference type="Proteomes" id="UP000290565">
    <property type="component" value="Unassembled WGS sequence"/>
</dbReference>
<evidence type="ECO:0000313" key="1">
    <source>
        <dbReference type="EMBL" id="RXH21186.1"/>
    </source>
</evidence>
<accession>A0A4Q0RT20</accession>
<organism evidence="1 2">
    <name type="scientific">Bradyrhizobium zhanjiangense</name>
    <dbReference type="NCBI Taxonomy" id="1325107"/>
    <lineage>
        <taxon>Bacteria</taxon>
        <taxon>Pseudomonadati</taxon>
        <taxon>Pseudomonadota</taxon>
        <taxon>Alphaproteobacteria</taxon>
        <taxon>Hyphomicrobiales</taxon>
        <taxon>Nitrobacteraceae</taxon>
        <taxon>Bradyrhizobium</taxon>
    </lineage>
</organism>
<gene>
    <name evidence="1" type="ORF">XH94_38035</name>
</gene>